<evidence type="ECO:0000313" key="1">
    <source>
        <dbReference type="EMBL" id="OBZ89883.1"/>
    </source>
</evidence>
<evidence type="ECO:0000313" key="2">
    <source>
        <dbReference type="Proteomes" id="UP000093000"/>
    </source>
</evidence>
<dbReference type="AlphaFoldDB" id="A0A1C7NL59"/>
<dbReference type="InParanoid" id="A0A1C7NL59"/>
<dbReference type="SUPFAM" id="SSF54791">
    <property type="entry name" value="Eukaryotic type KH-domain (KH-domain type I)"/>
    <property type="match status" value="1"/>
</dbReference>
<dbReference type="OrthoDB" id="10450607at2759"/>
<proteinExistence type="predicted"/>
<gene>
    <name evidence="1" type="ORF">A0J61_02053</name>
</gene>
<reference evidence="1 2" key="1">
    <citation type="submission" date="2016-03" db="EMBL/GenBank/DDBJ databases">
        <title>Choanephora cucurbitarum.</title>
        <authorList>
            <person name="Min B."/>
            <person name="Park H."/>
            <person name="Park J.-H."/>
            <person name="Shin H.-D."/>
            <person name="Choi I.-G."/>
        </authorList>
    </citation>
    <scope>NUCLEOTIDE SEQUENCE [LARGE SCALE GENOMIC DNA]</scope>
    <source>
        <strain evidence="1 2">KUS-F28377</strain>
    </source>
</reference>
<dbReference type="STRING" id="101091.A0A1C7NL59"/>
<dbReference type="InterPro" id="IPR036612">
    <property type="entry name" value="KH_dom_type_1_sf"/>
</dbReference>
<dbReference type="GO" id="GO:0003723">
    <property type="term" value="F:RNA binding"/>
    <property type="evidence" value="ECO:0007669"/>
    <property type="project" value="InterPro"/>
</dbReference>
<organism evidence="1 2">
    <name type="scientific">Choanephora cucurbitarum</name>
    <dbReference type="NCBI Taxonomy" id="101091"/>
    <lineage>
        <taxon>Eukaryota</taxon>
        <taxon>Fungi</taxon>
        <taxon>Fungi incertae sedis</taxon>
        <taxon>Mucoromycota</taxon>
        <taxon>Mucoromycotina</taxon>
        <taxon>Mucoromycetes</taxon>
        <taxon>Mucorales</taxon>
        <taxon>Mucorineae</taxon>
        <taxon>Choanephoraceae</taxon>
        <taxon>Choanephoroideae</taxon>
        <taxon>Choanephora</taxon>
    </lineage>
</organism>
<protein>
    <recommendedName>
        <fullName evidence="3">K Homology domain-containing protein</fullName>
    </recommendedName>
</protein>
<name>A0A1C7NL59_9FUNG</name>
<sequence length="221" mass="25246">MSSTNADKLISAVTAASRHHNNVHMRAILPRFQAVAILGRKGLSIQYLQNYYQVQMRLSEIKTTRKWGRLIHICGQSKQMAEVWRSCLEPILREEEDHTGKIGVNFVLPESMIELLLYHPEDSFASITRQTNTEITIKSSVLPRSTERLVFICVPGKDQVDEFSKAVSLLSHYLEKYARYALSFPNTKFYVQEADDFDSLEQAVLRQSPNDVILQGGCRVK</sequence>
<accession>A0A1C7NL59</accession>
<comment type="caution">
    <text evidence="1">The sequence shown here is derived from an EMBL/GenBank/DDBJ whole genome shotgun (WGS) entry which is preliminary data.</text>
</comment>
<evidence type="ECO:0008006" key="3">
    <source>
        <dbReference type="Google" id="ProtNLM"/>
    </source>
</evidence>
<dbReference type="Proteomes" id="UP000093000">
    <property type="component" value="Unassembled WGS sequence"/>
</dbReference>
<keyword evidence="2" id="KW-1185">Reference proteome</keyword>
<dbReference type="EMBL" id="LUGH01000073">
    <property type="protein sequence ID" value="OBZ89883.1"/>
    <property type="molecule type" value="Genomic_DNA"/>
</dbReference>